<dbReference type="InterPro" id="IPR032708">
    <property type="entry name" value="McjB_C"/>
</dbReference>
<protein>
    <recommendedName>
        <fullName evidence="1">Microcin J25-processing protein McjB C-terminal domain-containing protein</fullName>
    </recommendedName>
</protein>
<dbReference type="NCBIfam" id="NF033537">
    <property type="entry name" value="lasso_biosyn_B2"/>
    <property type="match status" value="1"/>
</dbReference>
<name>A0ABN3MMN2_9ACTN</name>
<evidence type="ECO:0000259" key="1">
    <source>
        <dbReference type="Pfam" id="PF13471"/>
    </source>
</evidence>
<dbReference type="RefSeq" id="WP_344363492.1">
    <property type="nucleotide sequence ID" value="NZ_BAAASR010000022.1"/>
</dbReference>
<dbReference type="Pfam" id="PF13471">
    <property type="entry name" value="Transglut_core3"/>
    <property type="match status" value="1"/>
</dbReference>
<proteinExistence type="predicted"/>
<dbReference type="InterPro" id="IPR053521">
    <property type="entry name" value="McjB-like"/>
</dbReference>
<organism evidence="2 3">
    <name type="scientific">Streptomyces gobitricini</name>
    <dbReference type="NCBI Taxonomy" id="68211"/>
    <lineage>
        <taxon>Bacteria</taxon>
        <taxon>Bacillati</taxon>
        <taxon>Actinomycetota</taxon>
        <taxon>Actinomycetes</taxon>
        <taxon>Kitasatosporales</taxon>
        <taxon>Streptomycetaceae</taxon>
        <taxon>Streptomyces</taxon>
    </lineage>
</organism>
<evidence type="ECO:0000313" key="3">
    <source>
        <dbReference type="Proteomes" id="UP001499942"/>
    </source>
</evidence>
<accession>A0ABN3MMN2</accession>
<reference evidence="2 3" key="1">
    <citation type="journal article" date="2019" name="Int. J. Syst. Evol. Microbiol.">
        <title>The Global Catalogue of Microorganisms (GCM) 10K type strain sequencing project: providing services to taxonomists for standard genome sequencing and annotation.</title>
        <authorList>
            <consortium name="The Broad Institute Genomics Platform"/>
            <consortium name="The Broad Institute Genome Sequencing Center for Infectious Disease"/>
            <person name="Wu L."/>
            <person name="Ma J."/>
        </authorList>
    </citation>
    <scope>NUCLEOTIDE SEQUENCE [LARGE SCALE GENOMIC DNA]</scope>
    <source>
        <strain evidence="2 3">JCM 5062</strain>
    </source>
</reference>
<feature type="domain" description="Microcin J25-processing protein McjB C-terminal" evidence="1">
    <location>
        <begin position="23"/>
        <end position="133"/>
    </location>
</feature>
<comment type="caution">
    <text evidence="2">The sequence shown here is derived from an EMBL/GenBank/DDBJ whole genome shotgun (WGS) entry which is preliminary data.</text>
</comment>
<keyword evidence="3" id="KW-1185">Reference proteome</keyword>
<dbReference type="EMBL" id="BAAASR010000022">
    <property type="protein sequence ID" value="GAA2504846.1"/>
    <property type="molecule type" value="Genomic_DNA"/>
</dbReference>
<sequence>MSVPTTLPAEIRPALWRRPPVRVAIALAWLLAKQPPRRIRALLTLISHGARPATFDEARRARASVVALSVSCAGEGCLQRSLATALLCRVRGAWPTWCTGVRTQPFAAHAWVEAEGRPVDEPHPADHYRTIITVAPRLPQTRA</sequence>
<dbReference type="Proteomes" id="UP001499942">
    <property type="component" value="Unassembled WGS sequence"/>
</dbReference>
<evidence type="ECO:0000313" key="2">
    <source>
        <dbReference type="EMBL" id="GAA2504846.1"/>
    </source>
</evidence>
<gene>
    <name evidence="2" type="ORF">GCM10010393_41810</name>
</gene>